<comment type="caution">
    <text evidence="2">The sequence shown here is derived from an EMBL/GenBank/DDBJ whole genome shotgun (WGS) entry which is preliminary data.</text>
</comment>
<dbReference type="EMBL" id="JADGII010000004">
    <property type="protein sequence ID" value="MBF0636288.1"/>
    <property type="molecule type" value="Genomic_DNA"/>
</dbReference>
<sequence length="105" mass="11872">MICNVLNSLPGDRSREVTDLLAGSEHVRIERIVSHGHSSPETGWYDQEETEWVLVLEGWGELEFENGDRVMMRAGDALTIGAHSRHRVLGTRPDGPTVWIAVFYR</sequence>
<dbReference type="InterPro" id="IPR011051">
    <property type="entry name" value="RmlC_Cupin_sf"/>
</dbReference>
<evidence type="ECO:0000313" key="3">
    <source>
        <dbReference type="Proteomes" id="UP000619838"/>
    </source>
</evidence>
<dbReference type="Pfam" id="PF07883">
    <property type="entry name" value="Cupin_2"/>
    <property type="match status" value="1"/>
</dbReference>
<accession>A0ABR9XQI2</accession>
<feature type="domain" description="Cupin type-2" evidence="1">
    <location>
        <begin position="46"/>
        <end position="103"/>
    </location>
</feature>
<name>A0ABR9XQI2_9CHLB</name>
<dbReference type="Proteomes" id="UP000619838">
    <property type="component" value="Unassembled WGS sequence"/>
</dbReference>
<reference evidence="2 3" key="1">
    <citation type="journal article" date="2020" name="Microorganisms">
        <title>Simultaneous Genome Sequencing of Prosthecochloris ethylica and Desulfuromonas acetoxidans within a Syntrophic Mixture Reveals Unique Pili and Protein Interactions.</title>
        <authorList>
            <person name="Kyndt J.A."/>
            <person name="Van Beeumen J.J."/>
            <person name="Meyer T.E."/>
        </authorList>
    </citation>
    <scope>NUCLEOTIDE SEQUENCE [LARGE SCALE GENOMIC DNA]</scope>
    <source>
        <strain evidence="2 3">N3</strain>
    </source>
</reference>
<proteinExistence type="predicted"/>
<dbReference type="InterPro" id="IPR014710">
    <property type="entry name" value="RmlC-like_jellyroll"/>
</dbReference>
<dbReference type="InterPro" id="IPR013096">
    <property type="entry name" value="Cupin_2"/>
</dbReference>
<keyword evidence="3" id="KW-1185">Reference proteome</keyword>
<protein>
    <submittedName>
        <fullName evidence="2">Cupin domain-containing protein</fullName>
    </submittedName>
</protein>
<dbReference type="SUPFAM" id="SSF51182">
    <property type="entry name" value="RmlC-like cupins"/>
    <property type="match status" value="1"/>
</dbReference>
<dbReference type="Gene3D" id="2.60.120.10">
    <property type="entry name" value="Jelly Rolls"/>
    <property type="match status" value="1"/>
</dbReference>
<evidence type="ECO:0000313" key="2">
    <source>
        <dbReference type="EMBL" id="MBF0636288.1"/>
    </source>
</evidence>
<dbReference type="CDD" id="cd06981">
    <property type="entry name" value="cupin_reut_a1446"/>
    <property type="match status" value="1"/>
</dbReference>
<dbReference type="RefSeq" id="WP_114608306.1">
    <property type="nucleotide sequence ID" value="NZ_JABVZQ010000001.1"/>
</dbReference>
<gene>
    <name evidence="2" type="ORF">INT08_03710</name>
</gene>
<organism evidence="2 3">
    <name type="scientific">Prosthecochloris ethylica</name>
    <dbReference type="NCBI Taxonomy" id="2743976"/>
    <lineage>
        <taxon>Bacteria</taxon>
        <taxon>Pseudomonadati</taxon>
        <taxon>Chlorobiota</taxon>
        <taxon>Chlorobiia</taxon>
        <taxon>Chlorobiales</taxon>
        <taxon>Chlorobiaceae</taxon>
        <taxon>Prosthecochloris</taxon>
    </lineage>
</organism>
<evidence type="ECO:0000259" key="1">
    <source>
        <dbReference type="Pfam" id="PF07883"/>
    </source>
</evidence>